<dbReference type="Pfam" id="PF07971">
    <property type="entry name" value="Glyco_hydro_92"/>
    <property type="match status" value="1"/>
</dbReference>
<keyword evidence="3" id="KW-0106">Calcium</keyword>
<dbReference type="Proteomes" id="UP000006044">
    <property type="component" value="Unassembled WGS sequence"/>
</dbReference>
<evidence type="ECO:0000256" key="3">
    <source>
        <dbReference type="ARBA" id="ARBA00022837"/>
    </source>
</evidence>
<dbReference type="InterPro" id="IPR050883">
    <property type="entry name" value="PNGase"/>
</dbReference>
<evidence type="ECO:0000313" key="8">
    <source>
        <dbReference type="Proteomes" id="UP000006044"/>
    </source>
</evidence>
<dbReference type="Pfam" id="PF17678">
    <property type="entry name" value="Glyco_hydro_92N"/>
    <property type="match status" value="1"/>
</dbReference>
<dbReference type="InterPro" id="IPR012939">
    <property type="entry name" value="Glyco_hydro_92"/>
</dbReference>
<dbReference type="Gene3D" id="2.70.98.10">
    <property type="match status" value="1"/>
</dbReference>
<dbReference type="EMBL" id="ADLE01000001">
    <property type="protein sequence ID" value="EJZ66199.1"/>
    <property type="molecule type" value="Genomic_DNA"/>
</dbReference>
<comment type="cofactor">
    <cofactor evidence="1">
        <name>Ca(2+)</name>
        <dbReference type="ChEBI" id="CHEBI:29108"/>
    </cofactor>
</comment>
<accession>K0XED7</accession>
<dbReference type="NCBIfam" id="TIGR01180">
    <property type="entry name" value="aman2_put"/>
    <property type="match status" value="1"/>
</dbReference>
<evidence type="ECO:0000259" key="5">
    <source>
        <dbReference type="Pfam" id="PF07971"/>
    </source>
</evidence>
<dbReference type="InterPro" id="IPR008928">
    <property type="entry name" value="6-hairpin_glycosidase_sf"/>
</dbReference>
<organism evidence="7 8">
    <name type="scientific">Barnesiella intestinihominis YIT 11860</name>
    <dbReference type="NCBI Taxonomy" id="742726"/>
    <lineage>
        <taxon>Bacteria</taxon>
        <taxon>Pseudomonadati</taxon>
        <taxon>Bacteroidota</taxon>
        <taxon>Bacteroidia</taxon>
        <taxon>Bacteroidales</taxon>
        <taxon>Barnesiellaceae</taxon>
        <taxon>Barnesiella</taxon>
    </lineage>
</organism>
<dbReference type="FunFam" id="1.20.1050.60:FF:000001">
    <property type="entry name" value="Putative alpha-1,2-mannosidase"/>
    <property type="match status" value="1"/>
</dbReference>
<protein>
    <recommendedName>
        <fullName evidence="9">Alpha-1,2-mannosidase</fullName>
    </recommendedName>
</protein>
<feature type="chain" id="PRO_5003841101" description="Alpha-1,2-mannosidase" evidence="4">
    <location>
        <begin position="22"/>
        <end position="751"/>
    </location>
</feature>
<evidence type="ECO:0000256" key="2">
    <source>
        <dbReference type="ARBA" id="ARBA00011245"/>
    </source>
</evidence>
<dbReference type="Gene3D" id="1.20.1050.60">
    <property type="entry name" value="alpha-1,2-mannosidase"/>
    <property type="match status" value="1"/>
</dbReference>
<keyword evidence="4" id="KW-0732">Signal</keyword>
<keyword evidence="8" id="KW-1185">Reference proteome</keyword>
<gene>
    <name evidence="7" type="ORF">HMPREF9448_00374</name>
</gene>
<dbReference type="PANTHER" id="PTHR12143">
    <property type="entry name" value="PEPTIDE N-GLYCANASE PNGASE -RELATED"/>
    <property type="match status" value="1"/>
</dbReference>
<dbReference type="AlphaFoldDB" id="K0XED7"/>
<comment type="subunit">
    <text evidence="2">Monomer.</text>
</comment>
<evidence type="ECO:0000313" key="7">
    <source>
        <dbReference type="EMBL" id="EJZ66199.1"/>
    </source>
</evidence>
<dbReference type="GO" id="GO:0005829">
    <property type="term" value="C:cytosol"/>
    <property type="evidence" value="ECO:0007669"/>
    <property type="project" value="TreeGrafter"/>
</dbReference>
<dbReference type="STRING" id="742726.HMPREF9448_00374"/>
<dbReference type="GO" id="GO:0030246">
    <property type="term" value="F:carbohydrate binding"/>
    <property type="evidence" value="ECO:0007669"/>
    <property type="project" value="InterPro"/>
</dbReference>
<dbReference type="HOGENOM" id="CLU_003690_2_1_10"/>
<dbReference type="OrthoDB" id="9762711at2"/>
<dbReference type="Gene3D" id="3.30.2080.10">
    <property type="entry name" value="GH92 mannosidase domain"/>
    <property type="match status" value="1"/>
</dbReference>
<dbReference type="InterPro" id="IPR005887">
    <property type="entry name" value="GH92_a_mannosidase_put"/>
</dbReference>
<dbReference type="GO" id="GO:0005975">
    <property type="term" value="P:carbohydrate metabolic process"/>
    <property type="evidence" value="ECO:0007669"/>
    <property type="project" value="InterPro"/>
</dbReference>
<dbReference type="PANTHER" id="PTHR12143:SF39">
    <property type="entry name" value="SECRETED PROTEIN"/>
    <property type="match status" value="1"/>
</dbReference>
<dbReference type="PATRIC" id="fig|742726.3.peg.383"/>
<feature type="domain" description="Glycosyl hydrolase family 92 N-terminal" evidence="6">
    <location>
        <begin position="28"/>
        <end position="283"/>
    </location>
</feature>
<sequence length="751" mass="85582">MNIRNLIVAGIIMTVSSATLSADEPVAYVNPFIGTTNFGTTNPGAICPNGLMSVTPFNVMGSDKNVYDKDARWWSTPYEYHNTFFTGFSHVNLSGVGCPELGSLLLMPTNGKLNVDYKQYGSEYALEEAHPGYYANQLTRYGIDTEVSATPRTSIARFTYPGGESHILLNLGEGLTNESGATVRKVSDTEYEGSKLLGGFCYYNRQGVFPIYFVIRVDKKPLQSGYWKKQRPMTGVEAEWDPDNGKYKIYTRYTKEMSGDDIGVFFSYDTKPGEQIQVQMGVSFVSIENARQNLDSEQQGFQFDKVCLDARNQWNDILSRIEVEGGSDEQKTIFYTALYHMFIHPNILQDVNGQYPAMESDKILTTRHDRYTVFSLWDTFRNVHPFFTLAYPQKQLDMVQTLIDMYKEWGWLPRWELYGNETLTMSGDPAIIMLADTWLRGLKNFDAETAYEAMVKSATAPGSENILRTDNDDYMKLGYVPLREQFDNSVSHALEYYLADFALSRFAESLGHKEDAQTFAKRSLGYKHYYCKEFGTLRPILPDGSFYTPFDPLQGLNFEPAPGFHEGNAWNYTFYVPHDIDGLKRLMGGEKKFAAKLRKVFDENFYDPANEPDITYPYLFAQVKGEEWRTDSLVNSLLKKYFKNQPDGIPGNDDTGTMSAWAVFSMMGLYPDCPGIPRYTLVAPAFDKIILHLDPRYYTQDTLVIECERPSPKAIYTDRITVNGKKHKGRFIFHEDLVNAGTIRFTLTEKK</sequence>
<dbReference type="GO" id="GO:0006516">
    <property type="term" value="P:glycoprotein catabolic process"/>
    <property type="evidence" value="ECO:0007669"/>
    <property type="project" value="TreeGrafter"/>
</dbReference>
<evidence type="ECO:0000259" key="6">
    <source>
        <dbReference type="Pfam" id="PF17678"/>
    </source>
</evidence>
<dbReference type="Gene3D" id="1.20.1610.10">
    <property type="entry name" value="alpha-1,2-mannosidases domains"/>
    <property type="match status" value="1"/>
</dbReference>
<proteinExistence type="predicted"/>
<feature type="signal peptide" evidence="4">
    <location>
        <begin position="1"/>
        <end position="21"/>
    </location>
</feature>
<evidence type="ECO:0000256" key="4">
    <source>
        <dbReference type="SAM" id="SignalP"/>
    </source>
</evidence>
<name>K0XED7_9BACT</name>
<feature type="domain" description="Glycosyl hydrolase family 92" evidence="5">
    <location>
        <begin position="289"/>
        <end position="748"/>
    </location>
</feature>
<dbReference type="GO" id="GO:0000224">
    <property type="term" value="F:peptide-N4-(N-acetyl-beta-glucosaminyl)asparagine amidase activity"/>
    <property type="evidence" value="ECO:0007669"/>
    <property type="project" value="TreeGrafter"/>
</dbReference>
<evidence type="ECO:0000256" key="1">
    <source>
        <dbReference type="ARBA" id="ARBA00001913"/>
    </source>
</evidence>
<dbReference type="eggNOG" id="COG3537">
    <property type="taxonomic scope" value="Bacteria"/>
</dbReference>
<dbReference type="InterPro" id="IPR041371">
    <property type="entry name" value="GH92_N"/>
</dbReference>
<evidence type="ECO:0008006" key="9">
    <source>
        <dbReference type="Google" id="ProtNLM"/>
    </source>
</evidence>
<reference evidence="7 8" key="1">
    <citation type="submission" date="2012-08" db="EMBL/GenBank/DDBJ databases">
        <title>The Genome Sequence of Barnesiella intestinihominis YIT 11860.</title>
        <authorList>
            <consortium name="The Broad Institute Genome Sequencing Platform"/>
            <person name="Earl A."/>
            <person name="Ward D."/>
            <person name="Feldgarden M."/>
            <person name="Gevers D."/>
            <person name="Morotomi M."/>
            <person name="Walker B."/>
            <person name="Young S.K."/>
            <person name="Zeng Q."/>
            <person name="Gargeya S."/>
            <person name="Fitzgerald M."/>
            <person name="Haas B."/>
            <person name="Abouelleil A."/>
            <person name="Alvarado L."/>
            <person name="Arachchi H.M."/>
            <person name="Berlin A.M."/>
            <person name="Chapman S.B."/>
            <person name="Goldberg J."/>
            <person name="Griggs A."/>
            <person name="Gujja S."/>
            <person name="Hansen M."/>
            <person name="Howarth C."/>
            <person name="Imamovic A."/>
            <person name="Larimer J."/>
            <person name="McCowen C."/>
            <person name="Montmayeur A."/>
            <person name="Murphy C."/>
            <person name="Neiman D."/>
            <person name="Pearson M."/>
            <person name="Priest M."/>
            <person name="Roberts A."/>
            <person name="Saif S."/>
            <person name="Shea T."/>
            <person name="Sisk P."/>
            <person name="Sykes S."/>
            <person name="Wortman J."/>
            <person name="Nusbaum C."/>
            <person name="Birren B."/>
        </authorList>
    </citation>
    <scope>NUCLEOTIDE SEQUENCE [LARGE SCALE GENOMIC DNA]</scope>
    <source>
        <strain evidence="7 8">YIT 11860</strain>
    </source>
</reference>
<comment type="caution">
    <text evidence="7">The sequence shown here is derived from an EMBL/GenBank/DDBJ whole genome shotgun (WGS) entry which is preliminary data.</text>
</comment>
<dbReference type="SUPFAM" id="SSF48208">
    <property type="entry name" value="Six-hairpin glycosidases"/>
    <property type="match status" value="1"/>
</dbReference>
<dbReference type="InterPro" id="IPR014718">
    <property type="entry name" value="GH-type_carb-bd"/>
</dbReference>